<evidence type="ECO:0000259" key="5">
    <source>
        <dbReference type="PROSITE" id="PS50110"/>
    </source>
</evidence>
<dbReference type="InterPro" id="IPR058245">
    <property type="entry name" value="NreC/VraR/RcsB-like_REC"/>
</dbReference>
<evidence type="ECO:0000256" key="3">
    <source>
        <dbReference type="PROSITE-ProRule" id="PRU00169"/>
    </source>
</evidence>
<dbReference type="CDD" id="cd06170">
    <property type="entry name" value="LuxR_C_like"/>
    <property type="match status" value="1"/>
</dbReference>
<gene>
    <name evidence="6" type="ORF">ACFQ4O_13105</name>
</gene>
<dbReference type="InterPro" id="IPR051015">
    <property type="entry name" value="EvgA-like"/>
</dbReference>
<dbReference type="SUPFAM" id="SSF46894">
    <property type="entry name" value="C-terminal effector domain of the bipartite response regulators"/>
    <property type="match status" value="1"/>
</dbReference>
<protein>
    <submittedName>
        <fullName evidence="6">Response regulator</fullName>
    </submittedName>
</protein>
<dbReference type="Gene3D" id="3.40.50.2300">
    <property type="match status" value="1"/>
</dbReference>
<keyword evidence="1 3" id="KW-0597">Phosphoprotein</keyword>
<comment type="caution">
    <text evidence="6">The sequence shown here is derived from an EMBL/GenBank/DDBJ whole genome shotgun (WGS) entry which is preliminary data.</text>
</comment>
<dbReference type="PANTHER" id="PTHR45566:SF1">
    <property type="entry name" value="HTH-TYPE TRANSCRIPTIONAL REGULATOR YHJB-RELATED"/>
    <property type="match status" value="1"/>
</dbReference>
<keyword evidence="2" id="KW-0238">DNA-binding</keyword>
<evidence type="ECO:0000313" key="7">
    <source>
        <dbReference type="Proteomes" id="UP001597171"/>
    </source>
</evidence>
<evidence type="ECO:0000256" key="1">
    <source>
        <dbReference type="ARBA" id="ARBA00022553"/>
    </source>
</evidence>
<feature type="domain" description="HTH luxR-type" evidence="4">
    <location>
        <begin position="153"/>
        <end position="218"/>
    </location>
</feature>
<dbReference type="Pfam" id="PF00196">
    <property type="entry name" value="GerE"/>
    <property type="match status" value="1"/>
</dbReference>
<dbReference type="SUPFAM" id="SSF52172">
    <property type="entry name" value="CheY-like"/>
    <property type="match status" value="1"/>
</dbReference>
<organism evidence="6 7">
    <name type="scientific">Methylopila musalis</name>
    <dbReference type="NCBI Taxonomy" id="1134781"/>
    <lineage>
        <taxon>Bacteria</taxon>
        <taxon>Pseudomonadati</taxon>
        <taxon>Pseudomonadota</taxon>
        <taxon>Alphaproteobacteria</taxon>
        <taxon>Hyphomicrobiales</taxon>
        <taxon>Methylopilaceae</taxon>
        <taxon>Methylopila</taxon>
    </lineage>
</organism>
<dbReference type="PROSITE" id="PS50110">
    <property type="entry name" value="RESPONSE_REGULATORY"/>
    <property type="match status" value="1"/>
</dbReference>
<dbReference type="InterPro" id="IPR016032">
    <property type="entry name" value="Sig_transdc_resp-reg_C-effctor"/>
</dbReference>
<feature type="domain" description="Response regulatory" evidence="5">
    <location>
        <begin position="12"/>
        <end position="129"/>
    </location>
</feature>
<reference evidence="7" key="1">
    <citation type="journal article" date="2019" name="Int. J. Syst. Evol. Microbiol.">
        <title>The Global Catalogue of Microorganisms (GCM) 10K type strain sequencing project: providing services to taxonomists for standard genome sequencing and annotation.</title>
        <authorList>
            <consortium name="The Broad Institute Genomics Platform"/>
            <consortium name="The Broad Institute Genome Sequencing Center for Infectious Disease"/>
            <person name="Wu L."/>
            <person name="Ma J."/>
        </authorList>
    </citation>
    <scope>NUCLEOTIDE SEQUENCE [LARGE SCALE GENOMIC DNA]</scope>
    <source>
        <strain evidence="7">CCUG 61696</strain>
    </source>
</reference>
<dbReference type="CDD" id="cd17535">
    <property type="entry name" value="REC_NarL-like"/>
    <property type="match status" value="1"/>
</dbReference>
<evidence type="ECO:0000313" key="6">
    <source>
        <dbReference type="EMBL" id="MFD1332937.1"/>
    </source>
</evidence>
<evidence type="ECO:0000259" key="4">
    <source>
        <dbReference type="PROSITE" id="PS50043"/>
    </source>
</evidence>
<dbReference type="Proteomes" id="UP001597171">
    <property type="component" value="Unassembled WGS sequence"/>
</dbReference>
<sequence>MTAPLALDLPRRFLIVDDHPLFRDALRSALRASFPDAEIEEAASIETARSALAGASDVDLILLDLSLQRFDNFEGLVRLRKEYPFVPVLVVSGLEEPKLVYEALCLGASGFVPKASGKAALSEAILAVLGGAIYVPQSGDAGRAAPKRPDKDLSERIASLTPAQGRVLAMVRQGLLNREIATELGIGESTVKAHVSEIIRKLGVMSRTQIVIETARHDLAVAQAAREKC</sequence>
<dbReference type="PANTHER" id="PTHR45566">
    <property type="entry name" value="HTH-TYPE TRANSCRIPTIONAL REGULATOR YHJB-RELATED"/>
    <property type="match status" value="1"/>
</dbReference>
<dbReference type="SMART" id="SM00448">
    <property type="entry name" value="REC"/>
    <property type="match status" value="1"/>
</dbReference>
<dbReference type="InterPro" id="IPR011006">
    <property type="entry name" value="CheY-like_superfamily"/>
</dbReference>
<dbReference type="PROSITE" id="PS50043">
    <property type="entry name" value="HTH_LUXR_2"/>
    <property type="match status" value="1"/>
</dbReference>
<dbReference type="Pfam" id="PF00072">
    <property type="entry name" value="Response_reg"/>
    <property type="match status" value="1"/>
</dbReference>
<name>A0ABW3Z9G3_9HYPH</name>
<proteinExistence type="predicted"/>
<evidence type="ECO:0000256" key="2">
    <source>
        <dbReference type="ARBA" id="ARBA00023125"/>
    </source>
</evidence>
<dbReference type="PRINTS" id="PR00038">
    <property type="entry name" value="HTHLUXR"/>
</dbReference>
<keyword evidence="7" id="KW-1185">Reference proteome</keyword>
<accession>A0ABW3Z9G3</accession>
<dbReference type="InterPro" id="IPR001789">
    <property type="entry name" value="Sig_transdc_resp-reg_receiver"/>
</dbReference>
<feature type="modified residue" description="4-aspartylphosphate" evidence="3">
    <location>
        <position position="64"/>
    </location>
</feature>
<dbReference type="InterPro" id="IPR000792">
    <property type="entry name" value="Tscrpt_reg_LuxR_C"/>
</dbReference>
<dbReference type="EMBL" id="JBHTMX010000142">
    <property type="protein sequence ID" value="MFD1332937.1"/>
    <property type="molecule type" value="Genomic_DNA"/>
</dbReference>
<dbReference type="SMART" id="SM00421">
    <property type="entry name" value="HTH_LUXR"/>
    <property type="match status" value="1"/>
</dbReference>
<dbReference type="RefSeq" id="WP_378776142.1">
    <property type="nucleotide sequence ID" value="NZ_JBHTMX010000142.1"/>
</dbReference>